<evidence type="ECO:0000256" key="5">
    <source>
        <dbReference type="ARBA" id="ARBA00022640"/>
    </source>
</evidence>
<evidence type="ECO:0000256" key="1">
    <source>
        <dbReference type="ARBA" id="ARBA00004229"/>
    </source>
</evidence>
<dbReference type="Gene3D" id="3.40.50.170">
    <property type="entry name" value="Formyl transferase, N-terminal domain"/>
    <property type="match status" value="1"/>
</dbReference>
<dbReference type="PANTHER" id="PTHR43369">
    <property type="entry name" value="PHOSPHORIBOSYLGLYCINAMIDE FORMYLTRANSFERASE"/>
    <property type="match status" value="1"/>
</dbReference>
<comment type="subcellular location">
    <subcellularLocation>
        <location evidence="1">Plastid</location>
        <location evidence="1">Chloroplast</location>
    </subcellularLocation>
</comment>
<dbReference type="GO" id="GO:0009507">
    <property type="term" value="C:chloroplast"/>
    <property type="evidence" value="ECO:0007669"/>
    <property type="project" value="UniProtKB-SubCell"/>
</dbReference>
<evidence type="ECO:0000313" key="16">
    <source>
        <dbReference type="Proteomes" id="UP000004994"/>
    </source>
</evidence>
<dbReference type="PANTHER" id="PTHR43369:SF2">
    <property type="entry name" value="PHOSPHORIBOSYLGLYCINAMIDE FORMYLTRANSFERASE"/>
    <property type="match status" value="1"/>
</dbReference>
<evidence type="ECO:0000256" key="4">
    <source>
        <dbReference type="ARBA" id="ARBA00022528"/>
    </source>
</evidence>
<dbReference type="GO" id="GO:0006189">
    <property type="term" value="P:'de novo' IMP biosynthetic process"/>
    <property type="evidence" value="ECO:0000318"/>
    <property type="project" value="GO_Central"/>
</dbReference>
<evidence type="ECO:0000259" key="14">
    <source>
        <dbReference type="Pfam" id="PF00551"/>
    </source>
</evidence>
<keyword evidence="8" id="KW-0809">Transit peptide</keyword>
<keyword evidence="6" id="KW-0808">Transferase</keyword>
<evidence type="ECO:0000256" key="13">
    <source>
        <dbReference type="ARBA" id="ARBA00073488"/>
    </source>
</evidence>
<dbReference type="InterPro" id="IPR036477">
    <property type="entry name" value="Formyl_transf_N_sf"/>
</dbReference>
<dbReference type="FunCoup" id="A0A3Q7JJH7">
    <property type="interactions" value="470"/>
</dbReference>
<dbReference type="GO" id="GO:0005737">
    <property type="term" value="C:cytoplasm"/>
    <property type="evidence" value="ECO:0000318"/>
    <property type="project" value="GO_Central"/>
</dbReference>
<dbReference type="HAMAP" id="MF_01930">
    <property type="entry name" value="PurN"/>
    <property type="match status" value="1"/>
</dbReference>
<accession>A0A3Q7JJH7</accession>
<evidence type="ECO:0000256" key="8">
    <source>
        <dbReference type="ARBA" id="ARBA00022946"/>
    </source>
</evidence>
<dbReference type="NCBIfam" id="TIGR00639">
    <property type="entry name" value="PurN"/>
    <property type="match status" value="1"/>
</dbReference>
<dbReference type="InParanoid" id="A0A3Q7JJH7"/>
<protein>
    <recommendedName>
        <fullName evidence="13">Phosphoribosylglycinamide formyltransferase, chloroplastic</fullName>
        <ecNumber evidence="3">2.1.2.2</ecNumber>
    </recommendedName>
    <alternativeName>
        <fullName evidence="11">5'-phosphoribosylglycinamide transformylase</fullName>
    </alternativeName>
    <alternativeName>
        <fullName evidence="10">GAR transformylase</fullName>
    </alternativeName>
</protein>
<dbReference type="Pfam" id="PF00551">
    <property type="entry name" value="Formyl_trans_N"/>
    <property type="match status" value="1"/>
</dbReference>
<dbReference type="EnsemblPlants" id="Solyc11g012100.2.1">
    <property type="protein sequence ID" value="Solyc11g012100.2.1"/>
    <property type="gene ID" value="Solyc11g012100.2"/>
</dbReference>
<dbReference type="PROSITE" id="PS00373">
    <property type="entry name" value="GART"/>
    <property type="match status" value="1"/>
</dbReference>
<evidence type="ECO:0000256" key="7">
    <source>
        <dbReference type="ARBA" id="ARBA00022755"/>
    </source>
</evidence>
<reference evidence="15" key="2">
    <citation type="submission" date="2019-01" db="UniProtKB">
        <authorList>
            <consortium name="EnsemblPlants"/>
        </authorList>
    </citation>
    <scope>IDENTIFICATION</scope>
    <source>
        <strain evidence="15">cv. Heinz 1706</strain>
    </source>
</reference>
<evidence type="ECO:0000256" key="6">
    <source>
        <dbReference type="ARBA" id="ARBA00022679"/>
    </source>
</evidence>
<feature type="domain" description="Formyl transferase N-terminal" evidence="14">
    <location>
        <begin position="92"/>
        <end position="276"/>
    </location>
</feature>
<dbReference type="AlphaFoldDB" id="A0A3Q7JJH7"/>
<dbReference type="EC" id="2.1.2.2" evidence="3"/>
<evidence type="ECO:0000256" key="3">
    <source>
        <dbReference type="ARBA" id="ARBA00012254"/>
    </source>
</evidence>
<keyword evidence="16" id="KW-1185">Reference proteome</keyword>
<comment type="catalytic activity">
    <reaction evidence="12">
        <text>N(1)-(5-phospho-beta-D-ribosyl)glycinamide + (6R)-10-formyltetrahydrofolate = N(2)-formyl-N(1)-(5-phospho-beta-D-ribosyl)glycinamide + (6S)-5,6,7,8-tetrahydrofolate + H(+)</text>
        <dbReference type="Rhea" id="RHEA:15053"/>
        <dbReference type="ChEBI" id="CHEBI:15378"/>
        <dbReference type="ChEBI" id="CHEBI:57453"/>
        <dbReference type="ChEBI" id="CHEBI:143788"/>
        <dbReference type="ChEBI" id="CHEBI:147286"/>
        <dbReference type="ChEBI" id="CHEBI:195366"/>
        <dbReference type="EC" id="2.1.2.2"/>
    </reaction>
</comment>
<evidence type="ECO:0000256" key="11">
    <source>
        <dbReference type="ARBA" id="ARBA00041682"/>
    </source>
</evidence>
<evidence type="ECO:0000256" key="2">
    <source>
        <dbReference type="ARBA" id="ARBA00005054"/>
    </source>
</evidence>
<dbReference type="PaxDb" id="4081-Solyc11g012100.1.1"/>
<sequence>METQNLSFGLSSTLPTSPIQNQKNPFFQILLKPPSSSNILTLKGVFLKPHVSFSPKSFPSKEFFQCRNCLQRIEREAITVPDSGVSKELRKKKLAVFVSGGGSNFRSIYEATLEGTVHGEVAVLVTNKKDCGGAKYAREQGIPVIVFPKAKNSSEGLSEEDLVGSLRAYNIDFILLAGYLKLIPTELVQAFPRSIFNIHPSLLPSFGGKGYYGIKVHKAVIASGARYSGPTIHYVDEHYDTGRILAQGVVPVLANDTAETLAARVLQEEHKLYVEVAAALCEERIVWREDGVPLIQSKEDPNHYK</sequence>
<dbReference type="OMA" id="CGGADYA"/>
<dbReference type="Proteomes" id="UP000004994">
    <property type="component" value="Chromosome 11"/>
</dbReference>
<name>A0A3Q7JJH7_SOLLC</name>
<dbReference type="RefSeq" id="XP_004250253.1">
    <property type="nucleotide sequence ID" value="XM_004250205.5"/>
</dbReference>
<dbReference type="OrthoDB" id="2018833at2759"/>
<organism evidence="15">
    <name type="scientific">Solanum lycopersicum</name>
    <name type="common">Tomato</name>
    <name type="synonym">Lycopersicon esculentum</name>
    <dbReference type="NCBI Taxonomy" id="4081"/>
    <lineage>
        <taxon>Eukaryota</taxon>
        <taxon>Viridiplantae</taxon>
        <taxon>Streptophyta</taxon>
        <taxon>Embryophyta</taxon>
        <taxon>Tracheophyta</taxon>
        <taxon>Spermatophyta</taxon>
        <taxon>Magnoliopsida</taxon>
        <taxon>eudicotyledons</taxon>
        <taxon>Gunneridae</taxon>
        <taxon>Pentapetalae</taxon>
        <taxon>asterids</taxon>
        <taxon>lamiids</taxon>
        <taxon>Solanales</taxon>
        <taxon>Solanaceae</taxon>
        <taxon>Solanoideae</taxon>
        <taxon>Solaneae</taxon>
        <taxon>Solanum</taxon>
        <taxon>Solanum subgen. Lycopersicon</taxon>
    </lineage>
</organism>
<comment type="similarity">
    <text evidence="9">Belongs to the GART family.</text>
</comment>
<proteinExistence type="inferred from homology"/>
<dbReference type="InterPro" id="IPR004607">
    <property type="entry name" value="GART"/>
</dbReference>
<dbReference type="FunFam" id="3.40.50.170:FF:000011">
    <property type="entry name" value="phosphoribosylglycinamide formyltransferase, chloroplastic"/>
    <property type="match status" value="1"/>
</dbReference>
<dbReference type="InterPro" id="IPR001555">
    <property type="entry name" value="GART_AS"/>
</dbReference>
<keyword evidence="7" id="KW-0658">Purine biosynthesis</keyword>
<gene>
    <name evidence="15" type="primary">LOC101252648</name>
</gene>
<dbReference type="SMR" id="A0A3Q7JJH7"/>
<dbReference type="GO" id="GO:0004644">
    <property type="term" value="F:phosphoribosylglycinamide formyltransferase activity"/>
    <property type="evidence" value="ECO:0000318"/>
    <property type="project" value="GO_Central"/>
</dbReference>
<evidence type="ECO:0000256" key="12">
    <source>
        <dbReference type="ARBA" id="ARBA00047664"/>
    </source>
</evidence>
<evidence type="ECO:0000256" key="9">
    <source>
        <dbReference type="ARBA" id="ARBA00038440"/>
    </source>
</evidence>
<evidence type="ECO:0000256" key="10">
    <source>
        <dbReference type="ARBA" id="ARBA00041324"/>
    </source>
</evidence>
<evidence type="ECO:0000313" key="15">
    <source>
        <dbReference type="EnsemblPlants" id="Solyc11g012100.2.1"/>
    </source>
</evidence>
<dbReference type="InterPro" id="IPR002376">
    <property type="entry name" value="Formyl_transf_N"/>
</dbReference>
<keyword evidence="5" id="KW-0934">Plastid</keyword>
<dbReference type="SUPFAM" id="SSF53328">
    <property type="entry name" value="Formyltransferase"/>
    <property type="match status" value="1"/>
</dbReference>
<dbReference type="CDD" id="cd08645">
    <property type="entry name" value="FMT_core_GART"/>
    <property type="match status" value="1"/>
</dbReference>
<dbReference type="UniPathway" id="UPA00074">
    <property type="reaction ID" value="UER00126"/>
</dbReference>
<comment type="pathway">
    <text evidence="2">Purine metabolism; IMP biosynthesis via de novo pathway; N(2)-formyl-N(1)-(5-phospho-D-ribosyl)glycinamide from N(1)-(5-phospho-D-ribosyl)glycinamide (10-formyl THF route): step 1/1.</text>
</comment>
<dbReference type="KEGG" id="sly:101252648"/>
<dbReference type="Gramene" id="Solyc11g012100.2.1">
    <property type="protein sequence ID" value="Solyc11g012100.2.1"/>
    <property type="gene ID" value="Solyc11g012100.2"/>
</dbReference>
<keyword evidence="4" id="KW-0150">Chloroplast</keyword>
<dbReference type="GeneID" id="101252648"/>
<dbReference type="STRING" id="4081.A0A3Q7JJH7"/>
<reference evidence="15" key="1">
    <citation type="journal article" date="2012" name="Nature">
        <title>The tomato genome sequence provides insights into fleshy fruit evolution.</title>
        <authorList>
            <consortium name="Tomato Genome Consortium"/>
        </authorList>
    </citation>
    <scope>NUCLEOTIDE SEQUENCE [LARGE SCALE GENOMIC DNA]</scope>
    <source>
        <strain evidence="15">cv. Heinz 1706</strain>
    </source>
</reference>